<dbReference type="InterPro" id="IPR016215">
    <property type="entry name" value="NTA_MOA"/>
</dbReference>
<keyword evidence="4 9" id="KW-0503">Monooxygenase</keyword>
<evidence type="ECO:0000256" key="7">
    <source>
        <dbReference type="SAM" id="MobiDB-lite"/>
    </source>
</evidence>
<dbReference type="Proteomes" id="UP000295560">
    <property type="component" value="Unassembled WGS sequence"/>
</dbReference>
<protein>
    <submittedName>
        <fullName evidence="9">FMN-dependent oxidoreductase (Nitrilotriacetate monooxygenase family)</fullName>
    </submittedName>
</protein>
<dbReference type="GO" id="GO:0004497">
    <property type="term" value="F:monooxygenase activity"/>
    <property type="evidence" value="ECO:0007669"/>
    <property type="project" value="UniProtKB-KW"/>
</dbReference>
<dbReference type="GO" id="GO:0016705">
    <property type="term" value="F:oxidoreductase activity, acting on paired donors, with incorporation or reduction of molecular oxygen"/>
    <property type="evidence" value="ECO:0007669"/>
    <property type="project" value="InterPro"/>
</dbReference>
<dbReference type="Pfam" id="PF00296">
    <property type="entry name" value="Bac_luciferase"/>
    <property type="match status" value="1"/>
</dbReference>
<dbReference type="SUPFAM" id="SSF51679">
    <property type="entry name" value="Bacterial luciferase-like"/>
    <property type="match status" value="1"/>
</dbReference>
<evidence type="ECO:0000256" key="5">
    <source>
        <dbReference type="ARBA" id="ARBA00033748"/>
    </source>
</evidence>
<evidence type="ECO:0000256" key="4">
    <source>
        <dbReference type="ARBA" id="ARBA00023033"/>
    </source>
</evidence>
<evidence type="ECO:0000256" key="2">
    <source>
        <dbReference type="ARBA" id="ARBA00022643"/>
    </source>
</evidence>
<evidence type="ECO:0000256" key="3">
    <source>
        <dbReference type="ARBA" id="ARBA00023002"/>
    </source>
</evidence>
<keyword evidence="2 6" id="KW-0288">FMN</keyword>
<dbReference type="RefSeq" id="WP_132430812.1">
    <property type="nucleotide sequence ID" value="NZ_SMFZ01000002.1"/>
</dbReference>
<comment type="similarity">
    <text evidence="5">Belongs to the NtaA/SnaA/DszA monooxygenase family.</text>
</comment>
<dbReference type="PANTHER" id="PTHR30011:SF16">
    <property type="entry name" value="C2H2 FINGER DOMAIN TRANSCRIPTION FACTOR (EUROFUNG)-RELATED"/>
    <property type="match status" value="1"/>
</dbReference>
<accession>A0A4R1HX83</accession>
<organism evidence="9 10">
    <name type="scientific">Pseudonocardia endophytica</name>
    <dbReference type="NCBI Taxonomy" id="401976"/>
    <lineage>
        <taxon>Bacteria</taxon>
        <taxon>Bacillati</taxon>
        <taxon>Actinomycetota</taxon>
        <taxon>Actinomycetes</taxon>
        <taxon>Pseudonocardiales</taxon>
        <taxon>Pseudonocardiaceae</taxon>
        <taxon>Pseudonocardia</taxon>
    </lineage>
</organism>
<evidence type="ECO:0000256" key="6">
    <source>
        <dbReference type="PIRSR" id="PIRSR000337-1"/>
    </source>
</evidence>
<keyword evidence="1 6" id="KW-0285">Flavoprotein</keyword>
<feature type="binding site" evidence="6">
    <location>
        <position position="98"/>
    </location>
    <ligand>
        <name>FMN</name>
        <dbReference type="ChEBI" id="CHEBI:58210"/>
    </ligand>
</feature>
<evidence type="ECO:0000313" key="9">
    <source>
        <dbReference type="EMBL" id="TCK22152.1"/>
    </source>
</evidence>
<evidence type="ECO:0000256" key="1">
    <source>
        <dbReference type="ARBA" id="ARBA00022630"/>
    </source>
</evidence>
<gene>
    <name evidence="9" type="ORF">EV378_6152</name>
</gene>
<dbReference type="PIRSF" id="PIRSF000337">
    <property type="entry name" value="NTA_MOA"/>
    <property type="match status" value="1"/>
</dbReference>
<feature type="binding site" evidence="6">
    <location>
        <position position="152"/>
    </location>
    <ligand>
        <name>FMN</name>
        <dbReference type="ChEBI" id="CHEBI:58210"/>
    </ligand>
</feature>
<feature type="domain" description="Luciferase-like" evidence="8">
    <location>
        <begin position="33"/>
        <end position="398"/>
    </location>
</feature>
<dbReference type="NCBIfam" id="TIGR03860">
    <property type="entry name" value="FMN_nitrolo"/>
    <property type="match status" value="1"/>
</dbReference>
<comment type="caution">
    <text evidence="9">The sequence shown here is derived from an EMBL/GenBank/DDBJ whole genome shotgun (WGS) entry which is preliminary data.</text>
</comment>
<dbReference type="PANTHER" id="PTHR30011">
    <property type="entry name" value="ALKANESULFONATE MONOOXYGENASE-RELATED"/>
    <property type="match status" value="1"/>
</dbReference>
<feature type="binding site" evidence="6">
    <location>
        <position position="148"/>
    </location>
    <ligand>
        <name>FMN</name>
        <dbReference type="ChEBI" id="CHEBI:58210"/>
    </ligand>
</feature>
<keyword evidence="3" id="KW-0560">Oxidoreductase</keyword>
<dbReference type="Gene3D" id="3.20.20.30">
    <property type="entry name" value="Luciferase-like domain"/>
    <property type="match status" value="1"/>
</dbReference>
<keyword evidence="10" id="KW-1185">Reference proteome</keyword>
<feature type="binding site" evidence="6">
    <location>
        <position position="223"/>
    </location>
    <ligand>
        <name>FMN</name>
        <dbReference type="ChEBI" id="CHEBI:58210"/>
    </ligand>
</feature>
<dbReference type="InterPro" id="IPR011251">
    <property type="entry name" value="Luciferase-like_dom"/>
</dbReference>
<proteinExistence type="inferred from homology"/>
<dbReference type="InterPro" id="IPR036661">
    <property type="entry name" value="Luciferase-like_sf"/>
</dbReference>
<name>A0A4R1HX83_PSEEN</name>
<sequence>MSPDPAPQVHLGVFLTGVGPQLIWSDPASAPHTAIETFVEVAQLLERGLFDAFFLGEGLRVRENRGRPYDLDVAGRPDAITQLSALAAVTERIGLVATQNTTYNFPADLARRLASLDLLSDGRAGWNVVTTDNAWTGENFRHGGWLDHERRYERAGQFVEAATALWSSWAPDAVSGSPEATSWARPGAVDVVERHTDLVDLRATATVPGSRQGRPVLFQAGDSDGGRELAARHADVVFSANTEYDKAVAYADDLRARLARHGRSPDSLRILPGAGVVLGDTPAEAQEKARWVRGEQMSGPRAIAFFEQYWGADLSAYDPNGPLPDIEPSAEELDPSRGTLAIDRRTGKLATIAAWRARAEAENLSILELAREVSPERKPFVGTPSQVADEWARYVRTRAVDGFNLLPHLIPTSLHEVVERLVPELQDRGVYRTGYDGTTLREHLALPPLIAAAATGPAGRAPGRADGVDIHDVPAAAR</sequence>
<dbReference type="AlphaFoldDB" id="A0A4R1HX83"/>
<reference evidence="9 10" key="1">
    <citation type="submission" date="2019-03" db="EMBL/GenBank/DDBJ databases">
        <title>Sequencing the genomes of 1000 actinobacteria strains.</title>
        <authorList>
            <person name="Klenk H.-P."/>
        </authorList>
    </citation>
    <scope>NUCLEOTIDE SEQUENCE [LARGE SCALE GENOMIC DNA]</scope>
    <source>
        <strain evidence="9 10">DSM 44969</strain>
    </source>
</reference>
<dbReference type="EMBL" id="SMFZ01000002">
    <property type="protein sequence ID" value="TCK22152.1"/>
    <property type="molecule type" value="Genomic_DNA"/>
</dbReference>
<evidence type="ECO:0000259" key="8">
    <source>
        <dbReference type="Pfam" id="PF00296"/>
    </source>
</evidence>
<evidence type="ECO:0000313" key="10">
    <source>
        <dbReference type="Proteomes" id="UP000295560"/>
    </source>
</evidence>
<dbReference type="InterPro" id="IPR051260">
    <property type="entry name" value="Diverse_substr_monoxygenases"/>
</dbReference>
<feature type="region of interest" description="Disordered" evidence="7">
    <location>
        <begin position="457"/>
        <end position="478"/>
    </location>
</feature>
<dbReference type="OrthoDB" id="9135350at2"/>